<reference evidence="1 2" key="1">
    <citation type="submission" date="2023-10" db="EMBL/GenBank/DDBJ databases">
        <title>Genomes of two closely related lineages of the louse Polyplax serrata with different host specificities.</title>
        <authorList>
            <person name="Martinu J."/>
            <person name="Tarabai H."/>
            <person name="Stefka J."/>
            <person name="Hypsa V."/>
        </authorList>
    </citation>
    <scope>NUCLEOTIDE SEQUENCE [LARGE SCALE GENOMIC DNA]</scope>
    <source>
        <strain evidence="1">HR10_N</strain>
    </source>
</reference>
<organism evidence="1 2">
    <name type="scientific">Polyplax serrata</name>
    <name type="common">Common mouse louse</name>
    <dbReference type="NCBI Taxonomy" id="468196"/>
    <lineage>
        <taxon>Eukaryota</taxon>
        <taxon>Metazoa</taxon>
        <taxon>Ecdysozoa</taxon>
        <taxon>Arthropoda</taxon>
        <taxon>Hexapoda</taxon>
        <taxon>Insecta</taxon>
        <taxon>Pterygota</taxon>
        <taxon>Neoptera</taxon>
        <taxon>Paraneoptera</taxon>
        <taxon>Psocodea</taxon>
        <taxon>Troctomorpha</taxon>
        <taxon>Phthiraptera</taxon>
        <taxon>Anoplura</taxon>
        <taxon>Polyplacidae</taxon>
        <taxon>Polyplax</taxon>
    </lineage>
</organism>
<sequence>MSTCQGRVPGPSYKLSTLTGFEGHDISKNRAPAYSLGLRTHGKTTMSTPGPYNVGGVDRNGRYPYQGWTMESRAIPQGKSVGPGPLSYAPEKIKPYTPSYSLGLKLPPRAPAFGPSPAEYYPQYSNQGGITIGTAWKNLTQFVPPGPKSAVETQVYKPRAPAYSLGLKGRPLFGQSPGPGPAYHPGQAGYAAPHAYSFGLRHSKCSPPMITHEDND</sequence>
<comment type="caution">
    <text evidence="1">The sequence shown here is derived from an EMBL/GenBank/DDBJ whole genome shotgun (WGS) entry which is preliminary data.</text>
</comment>
<dbReference type="Proteomes" id="UP001372834">
    <property type="component" value="Unassembled WGS sequence"/>
</dbReference>
<evidence type="ECO:0000313" key="2">
    <source>
        <dbReference type="Proteomes" id="UP001372834"/>
    </source>
</evidence>
<dbReference type="InterPro" id="IPR010736">
    <property type="entry name" value="SHIPPO-rpt"/>
</dbReference>
<proteinExistence type="predicted"/>
<name>A0AAN8SCF9_POLSC</name>
<evidence type="ECO:0000313" key="1">
    <source>
        <dbReference type="EMBL" id="KAK6643469.1"/>
    </source>
</evidence>
<dbReference type="Pfam" id="PF07004">
    <property type="entry name" value="SHIPPO-rpt"/>
    <property type="match status" value="1"/>
</dbReference>
<dbReference type="EMBL" id="JAWJWE010000002">
    <property type="protein sequence ID" value="KAK6643469.1"/>
    <property type="molecule type" value="Genomic_DNA"/>
</dbReference>
<protein>
    <submittedName>
        <fullName evidence="1">Uncharacterized protein</fullName>
    </submittedName>
</protein>
<dbReference type="AlphaFoldDB" id="A0AAN8SCF9"/>
<gene>
    <name evidence="1" type="ORF">RUM43_004974</name>
</gene>
<accession>A0AAN8SCF9</accession>